<dbReference type="InterPro" id="IPR036186">
    <property type="entry name" value="Serpin_sf"/>
</dbReference>
<keyword evidence="1" id="KW-1133">Transmembrane helix</keyword>
<dbReference type="Gene3D" id="3.30.497.10">
    <property type="entry name" value="Antithrombin, subunit I, domain 2"/>
    <property type="match status" value="1"/>
</dbReference>
<organism evidence="3 4">
    <name type="scientific">Thelohanellus kitauei</name>
    <name type="common">Myxosporean</name>
    <dbReference type="NCBI Taxonomy" id="669202"/>
    <lineage>
        <taxon>Eukaryota</taxon>
        <taxon>Metazoa</taxon>
        <taxon>Cnidaria</taxon>
        <taxon>Myxozoa</taxon>
        <taxon>Myxosporea</taxon>
        <taxon>Bivalvulida</taxon>
        <taxon>Platysporina</taxon>
        <taxon>Myxobolidae</taxon>
        <taxon>Thelohanellus</taxon>
    </lineage>
</organism>
<proteinExistence type="predicted"/>
<dbReference type="Gene3D" id="2.30.39.10">
    <property type="entry name" value="Alpha-1-antitrypsin, domain 1"/>
    <property type="match status" value="1"/>
</dbReference>
<evidence type="ECO:0000259" key="2">
    <source>
        <dbReference type="Pfam" id="PF00079"/>
    </source>
</evidence>
<dbReference type="AlphaFoldDB" id="A0A0C2MQV5"/>
<reference evidence="3 4" key="1">
    <citation type="journal article" date="2014" name="Genome Biol. Evol.">
        <title>The genome of the myxosporean Thelohanellus kitauei shows adaptations to nutrient acquisition within its fish host.</title>
        <authorList>
            <person name="Yang Y."/>
            <person name="Xiong J."/>
            <person name="Zhou Z."/>
            <person name="Huo F."/>
            <person name="Miao W."/>
            <person name="Ran C."/>
            <person name="Liu Y."/>
            <person name="Zhang J."/>
            <person name="Feng J."/>
            <person name="Wang M."/>
            <person name="Wang M."/>
            <person name="Wang L."/>
            <person name="Yao B."/>
        </authorList>
    </citation>
    <scope>NUCLEOTIDE SEQUENCE [LARGE SCALE GENOMIC DNA]</scope>
    <source>
        <strain evidence="3">Wuqing</strain>
    </source>
</reference>
<feature type="transmembrane region" description="Helical" evidence="1">
    <location>
        <begin position="20"/>
        <end position="40"/>
    </location>
</feature>
<sequence length="261" mass="30493">MADSITEFTLKLARHLLVVNGQVGVVSISGFVGYLTLLLVDQGLRGPAKDHLSEFLDCNYSFIGISYTNDLEFECQNIFRMDEFRHIGSVKSAIFHSQKSVETFKQMALEFYDMEFQEIEPFSNTRQYYIITEWANSLRGVPMNDILVEPYGKELSLLMINEYTIRFQWRTPFLLRSTKKVSFTDITNKEHMILMMRMVDYFKFYNDLYLKASVVFIPLVDQDIFAAAVLPDEDNNVIELLKNMNVRFVVYSEQKNEYMVS</sequence>
<dbReference type="Pfam" id="PF00079">
    <property type="entry name" value="Serpin"/>
    <property type="match status" value="1"/>
</dbReference>
<evidence type="ECO:0000313" key="3">
    <source>
        <dbReference type="EMBL" id="KII64047.1"/>
    </source>
</evidence>
<dbReference type="Proteomes" id="UP000031668">
    <property type="component" value="Unassembled WGS sequence"/>
</dbReference>
<evidence type="ECO:0000256" key="1">
    <source>
        <dbReference type="SAM" id="Phobius"/>
    </source>
</evidence>
<evidence type="ECO:0000313" key="4">
    <source>
        <dbReference type="Proteomes" id="UP000031668"/>
    </source>
</evidence>
<dbReference type="InterPro" id="IPR042178">
    <property type="entry name" value="Serpin_sf_1"/>
</dbReference>
<protein>
    <recommendedName>
        <fullName evidence="2">Serpin domain-containing protein</fullName>
    </recommendedName>
</protein>
<name>A0A0C2MQV5_THEKT</name>
<dbReference type="EMBL" id="JWZT01004473">
    <property type="protein sequence ID" value="KII64047.1"/>
    <property type="molecule type" value="Genomic_DNA"/>
</dbReference>
<feature type="domain" description="Serpin" evidence="2">
    <location>
        <begin position="4"/>
        <end position="246"/>
    </location>
</feature>
<accession>A0A0C2MQV5</accession>
<keyword evidence="1" id="KW-0472">Membrane</keyword>
<dbReference type="SUPFAM" id="SSF56574">
    <property type="entry name" value="Serpins"/>
    <property type="match status" value="1"/>
</dbReference>
<gene>
    <name evidence="3" type="ORF">RF11_09880</name>
</gene>
<keyword evidence="1" id="KW-0812">Transmembrane</keyword>
<keyword evidence="4" id="KW-1185">Reference proteome</keyword>
<dbReference type="InterPro" id="IPR042185">
    <property type="entry name" value="Serpin_sf_2"/>
</dbReference>
<dbReference type="InterPro" id="IPR023796">
    <property type="entry name" value="Serpin_dom"/>
</dbReference>
<comment type="caution">
    <text evidence="3">The sequence shown here is derived from an EMBL/GenBank/DDBJ whole genome shotgun (WGS) entry which is preliminary data.</text>
</comment>
<dbReference type="OrthoDB" id="678831at2759"/>